<organism evidence="1 2">
    <name type="scientific">Nocardia macrotermitis</name>
    <dbReference type="NCBI Taxonomy" id="2585198"/>
    <lineage>
        <taxon>Bacteria</taxon>
        <taxon>Bacillati</taxon>
        <taxon>Actinomycetota</taxon>
        <taxon>Actinomycetes</taxon>
        <taxon>Mycobacteriales</taxon>
        <taxon>Nocardiaceae</taxon>
        <taxon>Nocardia</taxon>
    </lineage>
</organism>
<comment type="caution">
    <text evidence="1">The sequence shown here is derived from an EMBL/GenBank/DDBJ whole genome shotgun (WGS) entry which is preliminary data.</text>
</comment>
<sequence>MFLVDLLGVVYQLQSPSGISESGFDLGLNRIEPCKDFHVRVSATCERAGCAQLVSCLFRTGGIAGESRCEGHMSKYRGTEERIVGLMRSL</sequence>
<keyword evidence="2" id="KW-1185">Reference proteome</keyword>
<evidence type="ECO:0000313" key="1">
    <source>
        <dbReference type="EMBL" id="MQY22687.1"/>
    </source>
</evidence>
<gene>
    <name evidence="1" type="ORF">NRB20_58090</name>
</gene>
<proteinExistence type="predicted"/>
<protein>
    <submittedName>
        <fullName evidence="1">Uncharacterized protein</fullName>
    </submittedName>
</protein>
<name>A0A7K0DAE8_9NOCA</name>
<reference evidence="1 2" key="1">
    <citation type="submission" date="2019-10" db="EMBL/GenBank/DDBJ databases">
        <title>Nocardia macrotermitis sp. nov. and Nocardia aurantia sp. nov., isolated from the gut of fungus growing-termite Macrotermes natalensis.</title>
        <authorList>
            <person name="Benndorf R."/>
            <person name="Schwitalla J."/>
            <person name="Martin K."/>
            <person name="De Beer W."/>
            <person name="Kaster A.-K."/>
            <person name="Vollmers J."/>
            <person name="Poulsen M."/>
            <person name="Beemelmanns C."/>
        </authorList>
    </citation>
    <scope>NUCLEOTIDE SEQUENCE [LARGE SCALE GENOMIC DNA]</scope>
    <source>
        <strain evidence="1 2">RB20</strain>
    </source>
</reference>
<accession>A0A7K0DAE8</accession>
<evidence type="ECO:0000313" key="2">
    <source>
        <dbReference type="Proteomes" id="UP000438448"/>
    </source>
</evidence>
<dbReference type="EMBL" id="WEGK01000014">
    <property type="protein sequence ID" value="MQY22687.1"/>
    <property type="molecule type" value="Genomic_DNA"/>
</dbReference>
<dbReference type="AlphaFoldDB" id="A0A7K0DAE8"/>
<dbReference type="Proteomes" id="UP000438448">
    <property type="component" value="Unassembled WGS sequence"/>
</dbReference>